<dbReference type="EMBL" id="JALBCA010000055">
    <property type="protein sequence ID" value="KAI2385734.1"/>
    <property type="molecule type" value="Genomic_DNA"/>
</dbReference>
<proteinExistence type="predicted"/>
<accession>A0ACB8UUZ6</accession>
<name>A0ACB8UUZ6_9EURO</name>
<comment type="caution">
    <text evidence="1">The sequence shown here is derived from an EMBL/GenBank/DDBJ whole genome shotgun (WGS) entry which is preliminary data.</text>
</comment>
<reference evidence="1" key="1">
    <citation type="journal article" date="2022" name="bioRxiv">
        <title>Population genetic analysis of Ophidiomyces ophidiicola, the causative agent of snake fungal disease, indicates recent introductions to the USA.</title>
        <authorList>
            <person name="Ladner J.T."/>
            <person name="Palmer J.M."/>
            <person name="Ettinger C.L."/>
            <person name="Stajich J.E."/>
            <person name="Farrell T.M."/>
            <person name="Glorioso B.M."/>
            <person name="Lawson B."/>
            <person name="Price S.J."/>
            <person name="Stengle A.G."/>
            <person name="Grear D.A."/>
            <person name="Lorch J.M."/>
        </authorList>
    </citation>
    <scope>NUCLEOTIDE SEQUENCE</scope>
    <source>
        <strain evidence="1">NWHC 24266-5</strain>
    </source>
</reference>
<evidence type="ECO:0000313" key="1">
    <source>
        <dbReference type="EMBL" id="KAI2385734.1"/>
    </source>
</evidence>
<organism evidence="1">
    <name type="scientific">Ophidiomyces ophidiicola</name>
    <dbReference type="NCBI Taxonomy" id="1387563"/>
    <lineage>
        <taxon>Eukaryota</taxon>
        <taxon>Fungi</taxon>
        <taxon>Dikarya</taxon>
        <taxon>Ascomycota</taxon>
        <taxon>Pezizomycotina</taxon>
        <taxon>Eurotiomycetes</taxon>
        <taxon>Eurotiomycetidae</taxon>
        <taxon>Onygenales</taxon>
        <taxon>Onygenaceae</taxon>
        <taxon>Ophidiomyces</taxon>
    </lineage>
</organism>
<protein>
    <submittedName>
        <fullName evidence="1">Uncharacterized protein</fullName>
    </submittedName>
</protein>
<gene>
    <name evidence="1" type="ORF">LOY88_003967</name>
</gene>
<sequence>MNPLEEPTMDKESFSETTSTNPPLKPTNNEDWKDVDWEKTADLGTSERTTKMTEIKDPLEAIDALEDALEEVREALPMRFDSPGGEDSPITSPRPRHENAPLSPPQSLAERNTNLAASKKVSASVTSQRSNGSKPRLYPMAPRPAFNARVPPNSKQGQRPIVRPNQTLASRTSITGKSTEPRPSTPKAAGTKSQKENRLSTASLSTSRPAFIPAKSTKPLTRSTFELPGEAISRRMRAQREERLKKEEEEREQRKLFKASKIRYSHIPAEVRETFTSRSRASRGGTESPLKVPNRTTSIARAPVPRSSLSSSVRTASIDGMSLTHSASDEHLGRRASFAPGDTRHSSVSSGPTARSVNNAASGAGINERKARHSTVTSKTPSMTDTPLPKLRGKAVLGRDRQLVEDREHGRRQKEEATRRARAEAAERGRLASREWAEKEKQKVKARQSLVA</sequence>